<reference evidence="2 3" key="1">
    <citation type="journal article" date="2023" name="Microbiol. Resour. Announc.">
        <title>Complete Genome Sequence of Imperialibacter roseus strain P4T.</title>
        <authorList>
            <person name="Tizabi D.R."/>
            <person name="Bachvaroff T."/>
            <person name="Hill R.T."/>
        </authorList>
    </citation>
    <scope>NUCLEOTIDE SEQUENCE [LARGE SCALE GENOMIC DNA]</scope>
    <source>
        <strain evidence="2 3">P4T</strain>
    </source>
</reference>
<dbReference type="SUPFAM" id="SSF56935">
    <property type="entry name" value="Porins"/>
    <property type="match status" value="1"/>
</dbReference>
<accession>A0ABZ0IWA1</accession>
<dbReference type="EMBL" id="CP136051">
    <property type="protein sequence ID" value="WOK09259.1"/>
    <property type="molecule type" value="Genomic_DNA"/>
</dbReference>
<evidence type="ECO:0000313" key="2">
    <source>
        <dbReference type="EMBL" id="WOK09259.1"/>
    </source>
</evidence>
<feature type="signal peptide" evidence="1">
    <location>
        <begin position="1"/>
        <end position="19"/>
    </location>
</feature>
<name>A0ABZ0IWA1_9BACT</name>
<evidence type="ECO:0008006" key="4">
    <source>
        <dbReference type="Google" id="ProtNLM"/>
    </source>
</evidence>
<protein>
    <recommendedName>
        <fullName evidence="4">TonB-dependent receptor</fullName>
    </recommendedName>
</protein>
<keyword evidence="1" id="KW-0732">Signal</keyword>
<gene>
    <name evidence="2" type="ORF">RT717_11480</name>
</gene>
<feature type="chain" id="PRO_5046802341" description="TonB-dependent receptor" evidence="1">
    <location>
        <begin position="20"/>
        <end position="547"/>
    </location>
</feature>
<keyword evidence="3" id="KW-1185">Reference proteome</keyword>
<proteinExistence type="predicted"/>
<sequence>MYKSLLFCICLLMSLPAWSQEQWEEAGEIQEAEVVIEKDREIVLPFQPRSFEKIPPAAIETGGIKQEYVFPALDVTVPPTTVDIKALKLQSEPLEKYYGNLVKLGYGNYNSPLGELYLYNKRNKQYLAGFQAKHLSFGKGPVDGKNSASGETLLKGEASYFGDGFTASGDAYYKLSRFNFYGYDPSVSVTEGEDSLKRNFNKYGVSVNIDNSSSESDISISGGLAYNGQSDNLDISENWVKVNADLSMELQSALTGHVGVFADLISYKDSLSTSRQRIGLEPSVVYTGDNYQVSAGIRYLYQSDSLVPASQLYPVLKGKYQFGKLFGIFGELSGNSQLNTWQSMTDRNPYLATGVDIHNSNNILNLGLGAQGNLAFMSYKAGLSQKVFKQFGVFLNSPDDPSKFILAYDTANFKVLDLYLASDFYIGSSLNLGLQVNYYNYQSGTFEEAWHMPGYRIAFNGSFLAFNKMRTKAGLAYLGGIKAYDWNLGQSKELKAATDIYIDLDYLLSERATIFLQFHNLANQQYQLLSNYPVRGLTFKAGFSYSF</sequence>
<organism evidence="2 3">
    <name type="scientific">Imperialibacter roseus</name>
    <dbReference type="NCBI Taxonomy" id="1324217"/>
    <lineage>
        <taxon>Bacteria</taxon>
        <taxon>Pseudomonadati</taxon>
        <taxon>Bacteroidota</taxon>
        <taxon>Cytophagia</taxon>
        <taxon>Cytophagales</taxon>
        <taxon>Flammeovirgaceae</taxon>
        <taxon>Imperialibacter</taxon>
    </lineage>
</organism>
<dbReference type="Proteomes" id="UP001302349">
    <property type="component" value="Chromosome"/>
</dbReference>
<evidence type="ECO:0000256" key="1">
    <source>
        <dbReference type="SAM" id="SignalP"/>
    </source>
</evidence>
<evidence type="ECO:0000313" key="3">
    <source>
        <dbReference type="Proteomes" id="UP001302349"/>
    </source>
</evidence>
<dbReference type="RefSeq" id="WP_317491879.1">
    <property type="nucleotide sequence ID" value="NZ_CP136051.1"/>
</dbReference>